<dbReference type="PANTHER" id="PTHR10622:SF12">
    <property type="entry name" value="HET DOMAIN-CONTAINING PROTEIN"/>
    <property type="match status" value="1"/>
</dbReference>
<protein>
    <recommendedName>
        <fullName evidence="5">Heterokaryon incompatibility domain-containing protein</fullName>
    </recommendedName>
</protein>
<organism evidence="3 4">
    <name type="scientific">Oculimacula yallundae</name>
    <dbReference type="NCBI Taxonomy" id="86028"/>
    <lineage>
        <taxon>Eukaryota</taxon>
        <taxon>Fungi</taxon>
        <taxon>Dikarya</taxon>
        <taxon>Ascomycota</taxon>
        <taxon>Pezizomycotina</taxon>
        <taxon>Leotiomycetes</taxon>
        <taxon>Helotiales</taxon>
        <taxon>Ploettnerulaceae</taxon>
        <taxon>Oculimacula</taxon>
    </lineage>
</organism>
<comment type="caution">
    <text evidence="3">The sequence shown here is derived from an EMBL/GenBank/DDBJ whole genome shotgun (WGS) entry which is preliminary data.</text>
</comment>
<dbReference type="InterPro" id="IPR058525">
    <property type="entry name" value="DUF8212"/>
</dbReference>
<evidence type="ECO:0008006" key="5">
    <source>
        <dbReference type="Google" id="ProtNLM"/>
    </source>
</evidence>
<dbReference type="Pfam" id="PF26640">
    <property type="entry name" value="DUF8212"/>
    <property type="match status" value="1"/>
</dbReference>
<evidence type="ECO:0000313" key="3">
    <source>
        <dbReference type="EMBL" id="KAL2062025.1"/>
    </source>
</evidence>
<sequence length="576" mass="66573">MRLMNVNSMRLEEFFGDQIPRYAILSHCWGKDEITFQDINNATQVQSGEPFWMGKEGARKIRFTVEQAKTEDLEYVWIDTCCIDKTSSAELSEAINSMFSWYENAQVCYAYLEDVFLRGIPETHQDAEWRITRSRWFSRGWTLQELIAPKTVKFFDKDWLSIGLKSDLVDVLSRVTRIPTDVLMDPLSRNALSAARKMSWAAKRNTTRIEDLAYCLLGIFGVNMPLLYGEGKKAFQRLQEEILKDTDDHSLLAWGLENSRYFDDNGDPLFDFIGVLADSADAFVSNTHIGSFLSRHNHAQPCLMTAKGLRIDVELRQYPDPIFQYSRTCALLDCYPENNLSFVLSLELVKVGSNAYVRANDRPAIREYRPVNPNVTEPVRKETIYILNNEPTTFSGDQYQIVTLSAEKLGFRFVEILPKPFSWNPTTCVLQLPYEPPWTVDGGFPWGWTTFAFEHKDNGQKFIITHYRKDFNNDDDGNYWHDHALRVCAKQSATELEEWLESHQVETSLRRTGKSVTLELPDIQEGKPPAVFVIDVEVTETTENNWKVIVEINRRQEDNAQLPTRFARVRSRRAIE</sequence>
<feature type="domain" description="Heterokaryon incompatibility" evidence="1">
    <location>
        <begin position="22"/>
        <end position="113"/>
    </location>
</feature>
<evidence type="ECO:0000313" key="4">
    <source>
        <dbReference type="Proteomes" id="UP001595075"/>
    </source>
</evidence>
<dbReference type="InterPro" id="IPR010730">
    <property type="entry name" value="HET"/>
</dbReference>
<dbReference type="Pfam" id="PF06985">
    <property type="entry name" value="HET"/>
    <property type="match status" value="1"/>
</dbReference>
<reference evidence="3 4" key="1">
    <citation type="journal article" date="2024" name="Commun. Biol.">
        <title>Comparative genomic analysis of thermophilic fungi reveals convergent evolutionary adaptations and gene losses.</title>
        <authorList>
            <person name="Steindorff A.S."/>
            <person name="Aguilar-Pontes M.V."/>
            <person name="Robinson A.J."/>
            <person name="Andreopoulos B."/>
            <person name="LaButti K."/>
            <person name="Kuo A."/>
            <person name="Mondo S."/>
            <person name="Riley R."/>
            <person name="Otillar R."/>
            <person name="Haridas S."/>
            <person name="Lipzen A."/>
            <person name="Grimwood J."/>
            <person name="Schmutz J."/>
            <person name="Clum A."/>
            <person name="Reid I.D."/>
            <person name="Moisan M.C."/>
            <person name="Butler G."/>
            <person name="Nguyen T.T.M."/>
            <person name="Dewar K."/>
            <person name="Conant G."/>
            <person name="Drula E."/>
            <person name="Henrissat B."/>
            <person name="Hansel C."/>
            <person name="Singer S."/>
            <person name="Hutchinson M.I."/>
            <person name="de Vries R.P."/>
            <person name="Natvig D.O."/>
            <person name="Powell A.J."/>
            <person name="Tsang A."/>
            <person name="Grigoriev I.V."/>
        </authorList>
    </citation>
    <scope>NUCLEOTIDE SEQUENCE [LARGE SCALE GENOMIC DNA]</scope>
    <source>
        <strain evidence="3 4">CBS 494.80</strain>
    </source>
</reference>
<feature type="domain" description="DUF8212" evidence="2">
    <location>
        <begin position="233"/>
        <end position="256"/>
    </location>
</feature>
<dbReference type="EMBL" id="JAZHXI010000017">
    <property type="protein sequence ID" value="KAL2062025.1"/>
    <property type="molecule type" value="Genomic_DNA"/>
</dbReference>
<dbReference type="Proteomes" id="UP001595075">
    <property type="component" value="Unassembled WGS sequence"/>
</dbReference>
<evidence type="ECO:0000259" key="2">
    <source>
        <dbReference type="Pfam" id="PF26640"/>
    </source>
</evidence>
<evidence type="ECO:0000259" key="1">
    <source>
        <dbReference type="Pfam" id="PF06985"/>
    </source>
</evidence>
<accession>A0ABR4BWJ4</accession>
<name>A0ABR4BWJ4_9HELO</name>
<proteinExistence type="predicted"/>
<dbReference type="PANTHER" id="PTHR10622">
    <property type="entry name" value="HET DOMAIN-CONTAINING PROTEIN"/>
    <property type="match status" value="1"/>
</dbReference>
<gene>
    <name evidence="3" type="ORF">VTL71DRAFT_6291</name>
</gene>
<keyword evidence="4" id="KW-1185">Reference proteome</keyword>